<feature type="signal peptide" evidence="1">
    <location>
        <begin position="1"/>
        <end position="18"/>
    </location>
</feature>
<protein>
    <submittedName>
        <fullName evidence="3">Uncharacterized protein</fullName>
    </submittedName>
</protein>
<keyword evidence="2" id="KW-1185">Reference proteome</keyword>
<feature type="chain" id="PRO_5036903282" evidence="1">
    <location>
        <begin position="19"/>
        <end position="110"/>
    </location>
</feature>
<sequence length="110" mass="12559">MKFLILFCFWLIFQRIKCQVSLNILNENETIAKNNLIYCTEQWDCKDQPCHCPFPAINDPTSEDALNITAQIQKQICINPLQDCGCYFGLCVCAWECGKSRSEIKSSASP</sequence>
<dbReference type="WBParaSite" id="PDA_v2.g16111.t1">
    <property type="protein sequence ID" value="PDA_v2.g16111.t1"/>
    <property type="gene ID" value="PDA_v2.g16111"/>
</dbReference>
<name>A0A914PEK1_9BILA</name>
<dbReference type="AlphaFoldDB" id="A0A914PEK1"/>
<evidence type="ECO:0000313" key="3">
    <source>
        <dbReference type="WBParaSite" id="PDA_v2.g16111.t1"/>
    </source>
</evidence>
<proteinExistence type="predicted"/>
<evidence type="ECO:0000313" key="2">
    <source>
        <dbReference type="Proteomes" id="UP000887578"/>
    </source>
</evidence>
<dbReference type="Proteomes" id="UP000887578">
    <property type="component" value="Unplaced"/>
</dbReference>
<organism evidence="2 3">
    <name type="scientific">Panagrolaimus davidi</name>
    <dbReference type="NCBI Taxonomy" id="227884"/>
    <lineage>
        <taxon>Eukaryota</taxon>
        <taxon>Metazoa</taxon>
        <taxon>Ecdysozoa</taxon>
        <taxon>Nematoda</taxon>
        <taxon>Chromadorea</taxon>
        <taxon>Rhabditida</taxon>
        <taxon>Tylenchina</taxon>
        <taxon>Panagrolaimomorpha</taxon>
        <taxon>Panagrolaimoidea</taxon>
        <taxon>Panagrolaimidae</taxon>
        <taxon>Panagrolaimus</taxon>
    </lineage>
</organism>
<keyword evidence="1" id="KW-0732">Signal</keyword>
<accession>A0A914PEK1</accession>
<reference evidence="3" key="1">
    <citation type="submission" date="2022-11" db="UniProtKB">
        <authorList>
            <consortium name="WormBaseParasite"/>
        </authorList>
    </citation>
    <scope>IDENTIFICATION</scope>
</reference>
<evidence type="ECO:0000256" key="1">
    <source>
        <dbReference type="SAM" id="SignalP"/>
    </source>
</evidence>